<evidence type="ECO:0000256" key="1">
    <source>
        <dbReference type="SAM" id="Phobius"/>
    </source>
</evidence>
<accession>A0A0E9SA10</accession>
<proteinExistence type="predicted"/>
<evidence type="ECO:0000313" key="2">
    <source>
        <dbReference type="EMBL" id="JAH38121.1"/>
    </source>
</evidence>
<keyword evidence="1" id="KW-1133">Transmembrane helix</keyword>
<keyword evidence="1" id="KW-0812">Transmembrane</keyword>
<keyword evidence="1" id="KW-0472">Membrane</keyword>
<dbReference type="EMBL" id="GBXM01070456">
    <property type="protein sequence ID" value="JAH38121.1"/>
    <property type="molecule type" value="Transcribed_RNA"/>
</dbReference>
<reference evidence="2" key="1">
    <citation type="submission" date="2014-11" db="EMBL/GenBank/DDBJ databases">
        <authorList>
            <person name="Amaro Gonzalez C."/>
        </authorList>
    </citation>
    <scope>NUCLEOTIDE SEQUENCE</scope>
</reference>
<name>A0A0E9SA10_ANGAN</name>
<reference evidence="2" key="2">
    <citation type="journal article" date="2015" name="Fish Shellfish Immunol.">
        <title>Early steps in the European eel (Anguilla anguilla)-Vibrio vulnificus interaction in the gills: Role of the RtxA13 toxin.</title>
        <authorList>
            <person name="Callol A."/>
            <person name="Pajuelo D."/>
            <person name="Ebbesson L."/>
            <person name="Teles M."/>
            <person name="MacKenzie S."/>
            <person name="Amaro C."/>
        </authorList>
    </citation>
    <scope>NUCLEOTIDE SEQUENCE</scope>
</reference>
<sequence>MDALSLPICLHSDGLVNAPRMRRKVHIYWRTFSSVISLSWKTTIFISLIRNTCFAKRTHSHFCPAEHFFIAGHKQTL</sequence>
<organism evidence="2">
    <name type="scientific">Anguilla anguilla</name>
    <name type="common">European freshwater eel</name>
    <name type="synonym">Muraena anguilla</name>
    <dbReference type="NCBI Taxonomy" id="7936"/>
    <lineage>
        <taxon>Eukaryota</taxon>
        <taxon>Metazoa</taxon>
        <taxon>Chordata</taxon>
        <taxon>Craniata</taxon>
        <taxon>Vertebrata</taxon>
        <taxon>Euteleostomi</taxon>
        <taxon>Actinopterygii</taxon>
        <taxon>Neopterygii</taxon>
        <taxon>Teleostei</taxon>
        <taxon>Anguilliformes</taxon>
        <taxon>Anguillidae</taxon>
        <taxon>Anguilla</taxon>
    </lineage>
</organism>
<feature type="transmembrane region" description="Helical" evidence="1">
    <location>
        <begin position="27"/>
        <end position="49"/>
    </location>
</feature>
<protein>
    <submittedName>
        <fullName evidence="2">Uncharacterized protein</fullName>
    </submittedName>
</protein>
<dbReference type="AlphaFoldDB" id="A0A0E9SA10"/>